<keyword evidence="1" id="KW-0472">Membrane</keyword>
<organism evidence="2 3">
    <name type="scientific">Ilumatobacter fluminis</name>
    <dbReference type="NCBI Taxonomy" id="467091"/>
    <lineage>
        <taxon>Bacteria</taxon>
        <taxon>Bacillati</taxon>
        <taxon>Actinomycetota</taxon>
        <taxon>Acidimicrobiia</taxon>
        <taxon>Acidimicrobiales</taxon>
        <taxon>Ilumatobacteraceae</taxon>
        <taxon>Ilumatobacter</taxon>
    </lineage>
</organism>
<feature type="transmembrane region" description="Helical" evidence="1">
    <location>
        <begin position="191"/>
        <end position="211"/>
    </location>
</feature>
<feature type="transmembrane region" description="Helical" evidence="1">
    <location>
        <begin position="36"/>
        <end position="55"/>
    </location>
</feature>
<dbReference type="EMBL" id="SOAU01000001">
    <property type="protein sequence ID" value="TDT17042.1"/>
    <property type="molecule type" value="Genomic_DNA"/>
</dbReference>
<feature type="transmembrane region" description="Helical" evidence="1">
    <location>
        <begin position="160"/>
        <end position="179"/>
    </location>
</feature>
<dbReference type="AlphaFoldDB" id="A0A4R7I0J7"/>
<evidence type="ECO:0000256" key="1">
    <source>
        <dbReference type="SAM" id="Phobius"/>
    </source>
</evidence>
<reference evidence="2 3" key="1">
    <citation type="submission" date="2019-03" db="EMBL/GenBank/DDBJ databases">
        <title>Sequencing the genomes of 1000 actinobacteria strains.</title>
        <authorList>
            <person name="Klenk H.-P."/>
        </authorList>
    </citation>
    <scope>NUCLEOTIDE SEQUENCE [LARGE SCALE GENOMIC DNA]</scope>
    <source>
        <strain evidence="2 3">DSM 18936</strain>
    </source>
</reference>
<name>A0A4R7I0J7_9ACTN</name>
<accession>A0A4R7I0J7</accession>
<evidence type="ECO:0000313" key="3">
    <source>
        <dbReference type="Proteomes" id="UP000294558"/>
    </source>
</evidence>
<dbReference type="OrthoDB" id="1145132at2"/>
<feature type="transmembrane region" description="Helical" evidence="1">
    <location>
        <begin position="7"/>
        <end position="30"/>
    </location>
</feature>
<proteinExistence type="predicted"/>
<comment type="caution">
    <text evidence="2">The sequence shown here is derived from an EMBL/GenBank/DDBJ whole genome shotgun (WGS) entry which is preliminary data.</text>
</comment>
<feature type="transmembrane region" description="Helical" evidence="1">
    <location>
        <begin position="112"/>
        <end position="134"/>
    </location>
</feature>
<protein>
    <submittedName>
        <fullName evidence="2">ZIP family zinc transporter</fullName>
    </submittedName>
</protein>
<gene>
    <name evidence="2" type="ORF">BDK89_2643</name>
</gene>
<evidence type="ECO:0000313" key="2">
    <source>
        <dbReference type="EMBL" id="TDT17042.1"/>
    </source>
</evidence>
<sequence length="231" mass="22943">MSGWLEALLLGLVGQSSLLVAGVAVCWFTVPRTIVGLLAGFGAGALLASVSFDLLAETDGLEQWEVVGLMLLGAAVFLGGDAFVERRFGDDGEAGALGIVVGSVVDGVPESVIFGIQVAAGVPISVSFMVAVLVSNFPQAIAPSADLAAGGWGAMRLGRLWAAVVAACGVAALLGYLAADVSSSVTGRGMAALAAGGILAMLTDSLVPFAYQRGGQLAGAATVLGFCLSAL</sequence>
<keyword evidence="1" id="KW-0812">Transmembrane</keyword>
<dbReference type="RefSeq" id="WP_133869355.1">
    <property type="nucleotide sequence ID" value="NZ_SOAU01000001.1"/>
</dbReference>
<dbReference type="Proteomes" id="UP000294558">
    <property type="component" value="Unassembled WGS sequence"/>
</dbReference>
<keyword evidence="1" id="KW-1133">Transmembrane helix</keyword>
<keyword evidence="3" id="KW-1185">Reference proteome</keyword>